<dbReference type="SMART" id="SM00295">
    <property type="entry name" value="B41"/>
    <property type="match status" value="1"/>
</dbReference>
<evidence type="ECO:0000256" key="7">
    <source>
        <dbReference type="SAM" id="MobiDB-lite"/>
    </source>
</evidence>
<dbReference type="CDD" id="cd14473">
    <property type="entry name" value="FERM_B-lobe"/>
    <property type="match status" value="1"/>
</dbReference>
<dbReference type="FunFam" id="1.20.80.10:FF:000003">
    <property type="entry name" value="Tyrosine-protein phosphatase non-receptor type 4"/>
    <property type="match status" value="1"/>
</dbReference>
<feature type="region of interest" description="Disordered" evidence="7">
    <location>
        <begin position="389"/>
        <end position="432"/>
    </location>
</feature>
<dbReference type="AlphaFoldDB" id="A0A5N5T2Q0"/>
<dbReference type="GO" id="GO:0048731">
    <property type="term" value="P:system development"/>
    <property type="evidence" value="ECO:0007669"/>
    <property type="project" value="UniProtKB-ARBA"/>
</dbReference>
<dbReference type="Gene3D" id="2.30.29.30">
    <property type="entry name" value="Pleckstrin-homology domain (PH domain)/Phosphotyrosine-binding domain (PTB)"/>
    <property type="match status" value="1"/>
</dbReference>
<dbReference type="Gene3D" id="3.10.20.90">
    <property type="entry name" value="Phosphatidylinositol 3-kinase Catalytic Subunit, Chain A, domain 1"/>
    <property type="match status" value="1"/>
</dbReference>
<name>A0A5N5T2Q0_9CRUS</name>
<dbReference type="InterPro" id="IPR014847">
    <property type="entry name" value="FA"/>
</dbReference>
<comment type="subcellular location">
    <subcellularLocation>
        <location evidence="2">Cell junction</location>
        <location evidence="2">Adherens junction</location>
    </subcellularLocation>
    <subcellularLocation>
        <location evidence="6">Cell projection</location>
        <location evidence="6">Rhabdomere</location>
    </subcellularLocation>
    <subcellularLocation>
        <location evidence="1">Cytoplasm</location>
    </subcellularLocation>
</comment>
<dbReference type="GO" id="GO:0008092">
    <property type="term" value="F:cytoskeletal protein binding"/>
    <property type="evidence" value="ECO:0007669"/>
    <property type="project" value="InterPro"/>
</dbReference>
<dbReference type="Pfam" id="PF00373">
    <property type="entry name" value="FERM_M"/>
    <property type="match status" value="1"/>
</dbReference>
<dbReference type="GO" id="GO:0071944">
    <property type="term" value="C:cell periphery"/>
    <property type="evidence" value="ECO:0007669"/>
    <property type="project" value="UniProtKB-ARBA"/>
</dbReference>
<evidence type="ECO:0000259" key="8">
    <source>
        <dbReference type="PROSITE" id="PS50057"/>
    </source>
</evidence>
<feature type="region of interest" description="Disordered" evidence="7">
    <location>
        <begin position="653"/>
        <end position="767"/>
    </location>
</feature>
<keyword evidence="10" id="KW-1185">Reference proteome</keyword>
<organism evidence="9 10">
    <name type="scientific">Armadillidium nasatum</name>
    <dbReference type="NCBI Taxonomy" id="96803"/>
    <lineage>
        <taxon>Eukaryota</taxon>
        <taxon>Metazoa</taxon>
        <taxon>Ecdysozoa</taxon>
        <taxon>Arthropoda</taxon>
        <taxon>Crustacea</taxon>
        <taxon>Multicrustacea</taxon>
        <taxon>Malacostraca</taxon>
        <taxon>Eumalacostraca</taxon>
        <taxon>Peracarida</taxon>
        <taxon>Isopoda</taxon>
        <taxon>Oniscidea</taxon>
        <taxon>Crinocheta</taxon>
        <taxon>Armadillidiidae</taxon>
        <taxon>Armadillidium</taxon>
    </lineage>
</organism>
<dbReference type="GO" id="GO:0005737">
    <property type="term" value="C:cytoplasm"/>
    <property type="evidence" value="ECO:0007669"/>
    <property type="project" value="UniProtKB-SubCell"/>
</dbReference>
<evidence type="ECO:0000313" key="9">
    <source>
        <dbReference type="EMBL" id="KAB7500437.1"/>
    </source>
</evidence>
<dbReference type="InterPro" id="IPR000798">
    <property type="entry name" value="Ez/rad/moesin-like"/>
</dbReference>
<dbReference type="Pfam" id="PF08736">
    <property type="entry name" value="FA"/>
    <property type="match status" value="1"/>
</dbReference>
<dbReference type="GO" id="GO:0031032">
    <property type="term" value="P:actomyosin structure organization"/>
    <property type="evidence" value="ECO:0007669"/>
    <property type="project" value="TreeGrafter"/>
</dbReference>
<feature type="compositionally biased region" description="Polar residues" evidence="7">
    <location>
        <begin position="747"/>
        <end position="767"/>
    </location>
</feature>
<dbReference type="InterPro" id="IPR014352">
    <property type="entry name" value="FERM/acyl-CoA-bd_prot_sf"/>
</dbReference>
<dbReference type="GO" id="GO:0016020">
    <property type="term" value="C:membrane"/>
    <property type="evidence" value="ECO:0007669"/>
    <property type="project" value="UniProtKB-ARBA"/>
</dbReference>
<dbReference type="InterPro" id="IPR019749">
    <property type="entry name" value="Band_41_domain"/>
</dbReference>
<accession>A0A5N5T2Q0</accession>
<feature type="compositionally biased region" description="Polar residues" evidence="7">
    <location>
        <begin position="704"/>
        <end position="735"/>
    </location>
</feature>
<dbReference type="InterPro" id="IPR000299">
    <property type="entry name" value="FERM_domain"/>
</dbReference>
<dbReference type="Pfam" id="PF09379">
    <property type="entry name" value="FERM_N"/>
    <property type="match status" value="1"/>
</dbReference>
<dbReference type="PRINTS" id="PR00661">
    <property type="entry name" value="ERMFAMILY"/>
</dbReference>
<dbReference type="GO" id="GO:0009887">
    <property type="term" value="P:animal organ morphogenesis"/>
    <property type="evidence" value="ECO:0007669"/>
    <property type="project" value="UniProtKB-ARBA"/>
</dbReference>
<feature type="compositionally biased region" description="Polar residues" evidence="7">
    <location>
        <begin position="677"/>
        <end position="686"/>
    </location>
</feature>
<dbReference type="PROSITE" id="PS00660">
    <property type="entry name" value="FERM_1"/>
    <property type="match status" value="1"/>
</dbReference>
<dbReference type="InterPro" id="IPR011993">
    <property type="entry name" value="PH-like_dom_sf"/>
</dbReference>
<dbReference type="EMBL" id="SEYY01013969">
    <property type="protein sequence ID" value="KAB7500437.1"/>
    <property type="molecule type" value="Genomic_DNA"/>
</dbReference>
<dbReference type="Proteomes" id="UP000326759">
    <property type="component" value="Unassembled WGS sequence"/>
</dbReference>
<dbReference type="Gene3D" id="1.20.80.10">
    <property type="match status" value="1"/>
</dbReference>
<dbReference type="InterPro" id="IPR019747">
    <property type="entry name" value="FERM_CS"/>
</dbReference>
<feature type="compositionally biased region" description="Basic residues" evidence="7">
    <location>
        <begin position="305"/>
        <end position="319"/>
    </location>
</feature>
<evidence type="ECO:0000256" key="2">
    <source>
        <dbReference type="ARBA" id="ARBA00004536"/>
    </source>
</evidence>
<dbReference type="SMART" id="SM01196">
    <property type="entry name" value="FERM_C"/>
    <property type="match status" value="1"/>
</dbReference>
<dbReference type="InterPro" id="IPR018980">
    <property type="entry name" value="FERM_PH-like_C"/>
</dbReference>
<keyword evidence="5" id="KW-0965">Cell junction</keyword>
<dbReference type="InterPro" id="IPR018979">
    <property type="entry name" value="FERM_N"/>
</dbReference>
<comment type="caution">
    <text evidence="9">The sequence shown here is derived from an EMBL/GenBank/DDBJ whole genome shotgun (WGS) entry which is preliminary data.</text>
</comment>
<dbReference type="PANTHER" id="PTHR23280">
    <property type="entry name" value="4.1 G PROTEIN"/>
    <property type="match status" value="1"/>
</dbReference>
<dbReference type="PRINTS" id="PR00935">
    <property type="entry name" value="BAND41"/>
</dbReference>
<dbReference type="SUPFAM" id="SSF54236">
    <property type="entry name" value="Ubiquitin-like"/>
    <property type="match status" value="1"/>
</dbReference>
<dbReference type="GO" id="GO:0005856">
    <property type="term" value="C:cytoskeleton"/>
    <property type="evidence" value="ECO:0007669"/>
    <property type="project" value="TreeGrafter"/>
</dbReference>
<dbReference type="Pfam" id="PF09380">
    <property type="entry name" value="FERM_C"/>
    <property type="match status" value="1"/>
</dbReference>
<feature type="region of interest" description="Disordered" evidence="7">
    <location>
        <begin position="295"/>
        <end position="350"/>
    </location>
</feature>
<dbReference type="InterPro" id="IPR019748">
    <property type="entry name" value="FERM_central"/>
</dbReference>
<dbReference type="PROSITE" id="PS50057">
    <property type="entry name" value="FERM_3"/>
    <property type="match status" value="1"/>
</dbReference>
<gene>
    <name evidence="9" type="ORF">Anas_02161</name>
</gene>
<evidence type="ECO:0000256" key="4">
    <source>
        <dbReference type="ARBA" id="ARBA00022490"/>
    </source>
</evidence>
<evidence type="ECO:0000313" key="10">
    <source>
        <dbReference type="Proteomes" id="UP000326759"/>
    </source>
</evidence>
<feature type="compositionally biased region" description="Polar residues" evidence="7">
    <location>
        <begin position="334"/>
        <end position="346"/>
    </location>
</feature>
<evidence type="ECO:0000256" key="1">
    <source>
        <dbReference type="ARBA" id="ARBA00004496"/>
    </source>
</evidence>
<dbReference type="GO" id="GO:0005912">
    <property type="term" value="C:adherens junction"/>
    <property type="evidence" value="ECO:0007669"/>
    <property type="project" value="UniProtKB-SubCell"/>
</dbReference>
<evidence type="ECO:0000256" key="5">
    <source>
        <dbReference type="ARBA" id="ARBA00022949"/>
    </source>
</evidence>
<evidence type="ECO:0000256" key="3">
    <source>
        <dbReference type="ARBA" id="ARBA00022025"/>
    </source>
</evidence>
<proteinExistence type="predicted"/>
<dbReference type="InterPro" id="IPR029071">
    <property type="entry name" value="Ubiquitin-like_domsf"/>
</dbReference>
<dbReference type="InterPro" id="IPR035963">
    <property type="entry name" value="FERM_2"/>
</dbReference>
<dbReference type="OrthoDB" id="6235974at2759"/>
<sequence length="797" mass="87158">MDIIEKDYFGLQYTDPNHVPHWLDPTKSIKKQVKIGPPYTFRFKVKFYSSEPNMLREELTRYQFFLQLKQDILSGKLECDYATAVELAGFAIQSEVGDYDPQVHTPGFVSEFRFCLDQTEKMEEDILEKFKECFGLTPAHAETAYLNKAKWLESYGVDMHIVMGKDGCEYRLGLTPTGILVFENDQKIGLFFWPKITRLDFKKKKLTLVVVEDDDDGREQEHTFVFSLPFVECITKKACKHLWKCAVEHHAFFRLKAPTKAPSGRQNFFRMGSRFRYSGRTEFQTTLQQRARRTVQFERRPSQRFARRQSHVLRERQRRGKDLPIPVNDDATEHSINQEIPSTSEATDPATAISDTTISSNNIASATPTVKDPSASLAALDEVVKKMSQPNSPILTPSITKPSYSSSVTSSHTITTTPAPPSSDAPSSGAEDRLDTLLKSLAKDTSVPSYLDSSVNELKNKKKGGQSSPEAVAQSMPCAIAKVEEEQKKIVLPDSDSKNVIKVVNGSLPRTKKTANHIRSDSNGASFIAVGGDKLTLPLGNKGKGVEDTKLIHLDDPEESDDFLDPSVTVTHFANSLKGVEKITVGQSVENKSNADESSTGSVIVPSTAALVTTNANISATAGSTGTTNTFAANPFNPFASSIFGNPFILSPTSQAQSSLNSNSSSSNPFLPTPSSGDTDILSNGISPPYSPKSIHKDSEDRPQTPQTPRSLSSLDSAQGGSITSSGVSAITPENSPLPPSEHVDSSGDQSVTATSPGGRTHPSSLNHMCPWLVVDNPSMKGKVDAPKIRTIITTEL</sequence>
<dbReference type="PANTHER" id="PTHR23280:SF25">
    <property type="entry name" value="MOESIN_EZRIN_RADIXIN HOMOLOG 1"/>
    <property type="match status" value="1"/>
</dbReference>
<feature type="domain" description="FERM" evidence="8">
    <location>
        <begin position="1"/>
        <end position="257"/>
    </location>
</feature>
<reference evidence="9 10" key="1">
    <citation type="journal article" date="2019" name="PLoS Biol.">
        <title>Sex chromosomes control vertical transmission of feminizing Wolbachia symbionts in an isopod.</title>
        <authorList>
            <person name="Becking T."/>
            <person name="Chebbi M.A."/>
            <person name="Giraud I."/>
            <person name="Moumen B."/>
            <person name="Laverre T."/>
            <person name="Caubet Y."/>
            <person name="Peccoud J."/>
            <person name="Gilbert C."/>
            <person name="Cordaux R."/>
        </authorList>
    </citation>
    <scope>NUCLEOTIDE SEQUENCE [LARGE SCALE GENOMIC DNA]</scope>
    <source>
        <strain evidence="9">ANa2</strain>
        <tissue evidence="9">Whole body excluding digestive tract and cuticle</tissue>
    </source>
</reference>
<feature type="compositionally biased region" description="Low complexity" evidence="7">
    <location>
        <begin position="396"/>
        <end position="417"/>
    </location>
</feature>
<evidence type="ECO:0000256" key="6">
    <source>
        <dbReference type="ARBA" id="ARBA00043944"/>
    </source>
</evidence>
<protein>
    <recommendedName>
        <fullName evidence="3">Moesin/ezrin/radixin homolog 1</fullName>
    </recommendedName>
</protein>
<feature type="compositionally biased region" description="Low complexity" evidence="7">
    <location>
        <begin position="658"/>
        <end position="676"/>
    </location>
</feature>
<dbReference type="SUPFAM" id="SSF47031">
    <property type="entry name" value="Second domain of FERM"/>
    <property type="match status" value="1"/>
</dbReference>
<dbReference type="FunFam" id="2.30.29.30:FF:000002">
    <property type="entry name" value="Band 4.1-like protein 5 isoform 1"/>
    <property type="match status" value="1"/>
</dbReference>
<dbReference type="SMART" id="SM01195">
    <property type="entry name" value="FA"/>
    <property type="match status" value="1"/>
</dbReference>
<dbReference type="CDD" id="cd13186">
    <property type="entry name" value="FERM_C_NBL4_NBL5"/>
    <property type="match status" value="1"/>
</dbReference>
<dbReference type="SUPFAM" id="SSF50729">
    <property type="entry name" value="PH domain-like"/>
    <property type="match status" value="1"/>
</dbReference>
<keyword evidence="4" id="KW-0963">Cytoplasm</keyword>